<reference evidence="1 2" key="1">
    <citation type="submission" date="2019-06" db="EMBL/GenBank/DDBJ databases">
        <title>Whole genome shotgun sequence of Streptomyces cacaoi subsp. cacaoi NBRC 12748.</title>
        <authorList>
            <person name="Hosoyama A."/>
            <person name="Uohara A."/>
            <person name="Ohji S."/>
            <person name="Ichikawa N."/>
        </authorList>
    </citation>
    <scope>NUCLEOTIDE SEQUENCE [LARGE SCALE GENOMIC DNA]</scope>
    <source>
        <strain evidence="1 2">NBRC 12748</strain>
    </source>
</reference>
<dbReference type="AlphaFoldDB" id="A0A4Y3RE93"/>
<proteinExistence type="predicted"/>
<comment type="caution">
    <text evidence="1">The sequence shown here is derived from an EMBL/GenBank/DDBJ whole genome shotgun (WGS) entry which is preliminary data.</text>
</comment>
<evidence type="ECO:0000313" key="1">
    <source>
        <dbReference type="EMBL" id="GEB54080.1"/>
    </source>
</evidence>
<evidence type="ECO:0000313" key="2">
    <source>
        <dbReference type="Proteomes" id="UP000319210"/>
    </source>
</evidence>
<keyword evidence="2" id="KW-1185">Reference proteome</keyword>
<protein>
    <submittedName>
        <fullName evidence="1">Uncharacterized protein</fullName>
    </submittedName>
</protein>
<dbReference type="RefSeq" id="WP_030889354.1">
    <property type="nucleotide sequence ID" value="NZ_BJMM01000081.1"/>
</dbReference>
<dbReference type="EMBL" id="BJMM01000081">
    <property type="protein sequence ID" value="GEB54080.1"/>
    <property type="molecule type" value="Genomic_DNA"/>
</dbReference>
<accession>A0A4Y3RE93</accession>
<sequence>MAEPSITVYPPDEDGGRRVRLDGTILGRAYNANDLLEFLRRAGLDPDEVDLDGPLIEWRGGGAYAWGPGSGDPA</sequence>
<dbReference type="OrthoDB" id="4255520at2"/>
<name>A0A4Y3RE93_STRCI</name>
<dbReference type="Proteomes" id="UP000319210">
    <property type="component" value="Unassembled WGS sequence"/>
</dbReference>
<organism evidence="1 2">
    <name type="scientific">Streptomyces cacaoi</name>
    <dbReference type="NCBI Taxonomy" id="1898"/>
    <lineage>
        <taxon>Bacteria</taxon>
        <taxon>Bacillati</taxon>
        <taxon>Actinomycetota</taxon>
        <taxon>Actinomycetes</taxon>
        <taxon>Kitasatosporales</taxon>
        <taxon>Streptomycetaceae</taxon>
        <taxon>Streptomyces</taxon>
    </lineage>
</organism>
<gene>
    <name evidence="1" type="ORF">SCA03_66310</name>
</gene>